<organism evidence="2 3">
    <name type="scientific">Phytophthora fragariaefolia</name>
    <dbReference type="NCBI Taxonomy" id="1490495"/>
    <lineage>
        <taxon>Eukaryota</taxon>
        <taxon>Sar</taxon>
        <taxon>Stramenopiles</taxon>
        <taxon>Oomycota</taxon>
        <taxon>Peronosporomycetes</taxon>
        <taxon>Peronosporales</taxon>
        <taxon>Peronosporaceae</taxon>
        <taxon>Phytophthora</taxon>
    </lineage>
</organism>
<dbReference type="OrthoDB" id="92663at2759"/>
<feature type="compositionally biased region" description="Basic residues" evidence="1">
    <location>
        <begin position="119"/>
        <end position="129"/>
    </location>
</feature>
<accession>A0A9W6UAU8</accession>
<gene>
    <name evidence="2" type="ORF">Pfra01_000628400</name>
</gene>
<evidence type="ECO:0000256" key="1">
    <source>
        <dbReference type="SAM" id="MobiDB-lite"/>
    </source>
</evidence>
<proteinExistence type="predicted"/>
<evidence type="ECO:0000313" key="3">
    <source>
        <dbReference type="Proteomes" id="UP001165121"/>
    </source>
</evidence>
<evidence type="ECO:0000313" key="2">
    <source>
        <dbReference type="EMBL" id="GMF29399.1"/>
    </source>
</evidence>
<dbReference type="EMBL" id="BSXT01000530">
    <property type="protein sequence ID" value="GMF29399.1"/>
    <property type="molecule type" value="Genomic_DNA"/>
</dbReference>
<dbReference type="Proteomes" id="UP001165121">
    <property type="component" value="Unassembled WGS sequence"/>
</dbReference>
<feature type="region of interest" description="Disordered" evidence="1">
    <location>
        <begin position="95"/>
        <end position="138"/>
    </location>
</feature>
<comment type="caution">
    <text evidence="2">The sequence shown here is derived from an EMBL/GenBank/DDBJ whole genome shotgun (WGS) entry which is preliminary data.</text>
</comment>
<protein>
    <submittedName>
        <fullName evidence="2">Unnamed protein product</fullName>
    </submittedName>
</protein>
<dbReference type="AlphaFoldDB" id="A0A9W6UAU8"/>
<reference evidence="2" key="1">
    <citation type="submission" date="2023-04" db="EMBL/GenBank/DDBJ databases">
        <title>Phytophthora fragariaefolia NBRC 109709.</title>
        <authorList>
            <person name="Ichikawa N."/>
            <person name="Sato H."/>
            <person name="Tonouchi N."/>
        </authorList>
    </citation>
    <scope>NUCLEOTIDE SEQUENCE</scope>
    <source>
        <strain evidence="2">NBRC 109709</strain>
    </source>
</reference>
<keyword evidence="3" id="KW-1185">Reference proteome</keyword>
<sequence>MDYATDFKAICPLLRKEKWTWKTATGIQIQYWSNSNLHTAHFTDSERASCLVFSHNYIKPGCKLKGGEQREDFFNGEDELLATFILQGTTDAAPMSLSNLRPVKRPKKSSKSTPSQKKVTAKGTKKTTKKQVSEEANQRRRELAAFNKVWGNRNSTGGFNADMAMRLPVNPDLDCPTTGAYGDKDAPPQAAAIRLRPTKQMQIPQMYQVLKRFTAMGVLKMLHKILKTRYVRRGSGEIPTLGLHDHSEFAALRFSYSDVLDPNFTGSSSRNLLDTDGEGYGDFAEVVADESDDAPSETSESCKSDCLPRELRHVAELLTKKELERLHLNSSEVYTDDQHDDMKRSGWEVLPVNTVAEVTNDAAVDKIYDGYCGPSKAIMTALRSPLKLFYYFLPKPFWRKVAAQTNL</sequence>
<name>A0A9W6UAU8_9STRA</name>